<accession>A0A0D6AZV6</accession>
<dbReference type="EMBL" id="AP014800">
    <property type="protein sequence ID" value="BAQ68150.1"/>
    <property type="molecule type" value="Genomic_DNA"/>
</dbReference>
<dbReference type="Pfam" id="PF10129">
    <property type="entry name" value="OpgC_C"/>
    <property type="match status" value="1"/>
</dbReference>
<feature type="transmembrane region" description="Helical" evidence="1">
    <location>
        <begin position="139"/>
        <end position="160"/>
    </location>
</feature>
<feature type="transmembrane region" description="Helical" evidence="1">
    <location>
        <begin position="20"/>
        <end position="42"/>
    </location>
</feature>
<organism evidence="2 3">
    <name type="scientific">Rhodovulum sulfidophilum</name>
    <name type="common">Rhodobacter sulfidophilus</name>
    <dbReference type="NCBI Taxonomy" id="35806"/>
    <lineage>
        <taxon>Bacteria</taxon>
        <taxon>Pseudomonadati</taxon>
        <taxon>Pseudomonadota</taxon>
        <taxon>Alphaproteobacteria</taxon>
        <taxon>Rhodobacterales</taxon>
        <taxon>Paracoccaceae</taxon>
        <taxon>Rhodovulum</taxon>
    </lineage>
</organism>
<dbReference type="AlphaFoldDB" id="A0A0D6AZV6"/>
<keyword evidence="1" id="KW-0472">Membrane</keyword>
<keyword evidence="1" id="KW-0812">Transmembrane</keyword>
<feature type="transmembrane region" description="Helical" evidence="1">
    <location>
        <begin position="115"/>
        <end position="133"/>
    </location>
</feature>
<reference evidence="2 3" key="1">
    <citation type="submission" date="2015-02" db="EMBL/GenBank/DDBJ databases">
        <title>Genome sequene of Rhodovulum sulfidophilum DSM 2351.</title>
        <authorList>
            <person name="Nagao N."/>
        </authorList>
    </citation>
    <scope>NUCLEOTIDE SEQUENCE [LARGE SCALE GENOMIC DNA]</scope>
    <source>
        <strain evidence="2 3">DSM 2351</strain>
    </source>
</reference>
<dbReference type="InterPro" id="IPR014550">
    <property type="entry name" value="UCP028704_OpgC"/>
</dbReference>
<gene>
    <name evidence="2" type="ORF">NHU_00985</name>
</gene>
<sequence>MLMAQERLSLDFLRRADYRAIFLICLALTAAFAMTAIRLRYFNAVPRTGFFGELSYNRNHLSALRLLNFIADLYVVAWLLIVGRTDQNPILRGAAHALHALASFRPLVFIGQHSLQVFAFHVLLAYAAMFLSLSEAPRLLREIAVLASPVCLLLPAYLHARYRDRSQRLRPSGAKP</sequence>
<keyword evidence="1" id="KW-1133">Transmembrane helix</keyword>
<name>A0A0D6AZV6_RHOSU</name>
<dbReference type="Proteomes" id="UP000064912">
    <property type="component" value="Chromosome"/>
</dbReference>
<protein>
    <submittedName>
        <fullName evidence="2">Uncharacterized protein</fullName>
    </submittedName>
</protein>
<evidence type="ECO:0000313" key="2">
    <source>
        <dbReference type="EMBL" id="BAQ68150.1"/>
    </source>
</evidence>
<proteinExistence type="predicted"/>
<dbReference type="PATRIC" id="fig|35806.4.peg.1006"/>
<feature type="transmembrane region" description="Helical" evidence="1">
    <location>
        <begin position="62"/>
        <end position="82"/>
    </location>
</feature>
<evidence type="ECO:0000256" key="1">
    <source>
        <dbReference type="SAM" id="Phobius"/>
    </source>
</evidence>
<evidence type="ECO:0000313" key="3">
    <source>
        <dbReference type="Proteomes" id="UP000064912"/>
    </source>
</evidence>
<dbReference type="KEGG" id="rsu:NHU_00985"/>